<accession>A0A915K3Z4</accession>
<proteinExistence type="predicted"/>
<organism evidence="1 2">
    <name type="scientific">Romanomermis culicivorax</name>
    <name type="common">Nematode worm</name>
    <dbReference type="NCBI Taxonomy" id="13658"/>
    <lineage>
        <taxon>Eukaryota</taxon>
        <taxon>Metazoa</taxon>
        <taxon>Ecdysozoa</taxon>
        <taxon>Nematoda</taxon>
        <taxon>Enoplea</taxon>
        <taxon>Dorylaimia</taxon>
        <taxon>Mermithida</taxon>
        <taxon>Mermithoidea</taxon>
        <taxon>Mermithidae</taxon>
        <taxon>Romanomermis</taxon>
    </lineage>
</organism>
<dbReference type="AlphaFoldDB" id="A0A915K3Z4"/>
<dbReference type="WBParaSite" id="nRc.2.0.1.t32927-RA">
    <property type="protein sequence ID" value="nRc.2.0.1.t32927-RA"/>
    <property type="gene ID" value="nRc.2.0.1.g32927"/>
</dbReference>
<reference evidence="2" key="1">
    <citation type="submission" date="2022-11" db="UniProtKB">
        <authorList>
            <consortium name="WormBaseParasite"/>
        </authorList>
    </citation>
    <scope>IDENTIFICATION</scope>
</reference>
<keyword evidence="1" id="KW-1185">Reference proteome</keyword>
<evidence type="ECO:0000313" key="1">
    <source>
        <dbReference type="Proteomes" id="UP000887565"/>
    </source>
</evidence>
<sequence length="60" mass="6573">MGSQPFLSMLWETSVVGPTSILELAYKMGYLDKNGKNTHSTDALEKGNVNNESVKLDTLV</sequence>
<name>A0A915K3Z4_ROMCU</name>
<protein>
    <submittedName>
        <fullName evidence="2">Uncharacterized protein</fullName>
    </submittedName>
</protein>
<dbReference type="Proteomes" id="UP000887565">
    <property type="component" value="Unplaced"/>
</dbReference>
<evidence type="ECO:0000313" key="2">
    <source>
        <dbReference type="WBParaSite" id="nRc.2.0.1.t32927-RA"/>
    </source>
</evidence>